<dbReference type="PANTHER" id="PTHR11802:SF31">
    <property type="entry name" value="SERINE CARBOXYPEPTIDASE-LIKE 34"/>
    <property type="match status" value="1"/>
</dbReference>
<evidence type="ECO:0000256" key="2">
    <source>
        <dbReference type="RuleBase" id="RU361156"/>
    </source>
</evidence>
<accession>A0A453P560</accession>
<dbReference type="SUPFAM" id="SSF53474">
    <property type="entry name" value="alpha/beta-Hydrolases"/>
    <property type="match status" value="1"/>
</dbReference>
<feature type="compositionally biased region" description="Basic and acidic residues" evidence="3">
    <location>
        <begin position="233"/>
        <end position="242"/>
    </location>
</feature>
<keyword evidence="2" id="KW-0645">Protease</keyword>
<dbReference type="InterPro" id="IPR029058">
    <property type="entry name" value="AB_hydrolase_fold"/>
</dbReference>
<feature type="compositionally biased region" description="Basic residues" evidence="3">
    <location>
        <begin position="243"/>
        <end position="267"/>
    </location>
</feature>
<dbReference type="InterPro" id="IPR018202">
    <property type="entry name" value="Ser_caboxypep_ser_AS"/>
</dbReference>
<dbReference type="Gene3D" id="3.40.50.1820">
    <property type="entry name" value="alpha/beta hydrolase"/>
    <property type="match status" value="1"/>
</dbReference>
<dbReference type="InterPro" id="IPR001563">
    <property type="entry name" value="Peptidase_S10"/>
</dbReference>
<dbReference type="Gramene" id="AET6Gv20612000.9">
    <property type="protein sequence ID" value="AET6Gv20612000.9"/>
    <property type="gene ID" value="AET6Gv20612000"/>
</dbReference>
<dbReference type="EnsemblPlants" id="AET6Gv20612000.9">
    <property type="protein sequence ID" value="AET6Gv20612000.9"/>
    <property type="gene ID" value="AET6Gv20612000"/>
</dbReference>
<evidence type="ECO:0000313" key="4">
    <source>
        <dbReference type="EnsemblPlants" id="AET6Gv20612000.9"/>
    </source>
</evidence>
<dbReference type="PANTHER" id="PTHR11802">
    <property type="entry name" value="SERINE PROTEASE FAMILY S10 SERINE CARBOXYPEPTIDASE"/>
    <property type="match status" value="1"/>
</dbReference>
<evidence type="ECO:0000256" key="3">
    <source>
        <dbReference type="SAM" id="MobiDB-lite"/>
    </source>
</evidence>
<keyword evidence="2" id="KW-0121">Carboxypeptidase</keyword>
<dbReference type="AlphaFoldDB" id="A0A453P560"/>
<feature type="region of interest" description="Disordered" evidence="3">
    <location>
        <begin position="233"/>
        <end position="267"/>
    </location>
</feature>
<feature type="compositionally biased region" description="Basic residues" evidence="3">
    <location>
        <begin position="118"/>
        <end position="142"/>
    </location>
</feature>
<dbReference type="GO" id="GO:0006508">
    <property type="term" value="P:proteolysis"/>
    <property type="evidence" value="ECO:0007669"/>
    <property type="project" value="UniProtKB-KW"/>
</dbReference>
<keyword evidence="2" id="KW-0378">Hydrolase</keyword>
<keyword evidence="5" id="KW-1185">Reference proteome</keyword>
<reference evidence="4" key="5">
    <citation type="journal article" date="2021" name="G3 (Bethesda)">
        <title>Aegilops tauschii genome assembly Aet v5.0 features greater sequence contiguity and improved annotation.</title>
        <authorList>
            <person name="Wang L."/>
            <person name="Zhu T."/>
            <person name="Rodriguez J.C."/>
            <person name="Deal K.R."/>
            <person name="Dubcovsky J."/>
            <person name="McGuire P.E."/>
            <person name="Lux T."/>
            <person name="Spannagl M."/>
            <person name="Mayer K.F.X."/>
            <person name="Baldrich P."/>
            <person name="Meyers B.C."/>
            <person name="Huo N."/>
            <person name="Gu Y.Q."/>
            <person name="Zhou H."/>
            <person name="Devos K.M."/>
            <person name="Bennetzen J.L."/>
            <person name="Unver T."/>
            <person name="Budak H."/>
            <person name="Gulick P.J."/>
            <person name="Galiba G."/>
            <person name="Kalapos B."/>
            <person name="Nelson D.R."/>
            <person name="Li P."/>
            <person name="You F.M."/>
            <person name="Luo M.C."/>
            <person name="Dvorak J."/>
        </authorList>
    </citation>
    <scope>NUCLEOTIDE SEQUENCE [LARGE SCALE GENOMIC DNA]</scope>
    <source>
        <strain evidence="4">cv. AL8/78</strain>
    </source>
</reference>
<evidence type="ECO:0000256" key="1">
    <source>
        <dbReference type="ARBA" id="ARBA00009431"/>
    </source>
</evidence>
<proteinExistence type="inferred from homology"/>
<dbReference type="Pfam" id="PF00450">
    <property type="entry name" value="Peptidase_S10"/>
    <property type="match status" value="1"/>
</dbReference>
<reference evidence="5" key="2">
    <citation type="journal article" date="2017" name="Nat. Plants">
        <title>The Aegilops tauschii genome reveals multiple impacts of transposons.</title>
        <authorList>
            <person name="Zhao G."/>
            <person name="Zou C."/>
            <person name="Li K."/>
            <person name="Wang K."/>
            <person name="Li T."/>
            <person name="Gao L."/>
            <person name="Zhang X."/>
            <person name="Wang H."/>
            <person name="Yang Z."/>
            <person name="Liu X."/>
            <person name="Jiang W."/>
            <person name="Mao L."/>
            <person name="Kong X."/>
            <person name="Jiao Y."/>
            <person name="Jia J."/>
        </authorList>
    </citation>
    <scope>NUCLEOTIDE SEQUENCE [LARGE SCALE GENOMIC DNA]</scope>
    <source>
        <strain evidence="5">cv. AL8/78</strain>
    </source>
</reference>
<reference evidence="5" key="1">
    <citation type="journal article" date="2014" name="Science">
        <title>Ancient hybridizations among the ancestral genomes of bread wheat.</title>
        <authorList>
            <consortium name="International Wheat Genome Sequencing Consortium,"/>
            <person name="Marcussen T."/>
            <person name="Sandve S.R."/>
            <person name="Heier L."/>
            <person name="Spannagl M."/>
            <person name="Pfeifer M."/>
            <person name="Jakobsen K.S."/>
            <person name="Wulff B.B."/>
            <person name="Steuernagel B."/>
            <person name="Mayer K.F."/>
            <person name="Olsen O.A."/>
        </authorList>
    </citation>
    <scope>NUCLEOTIDE SEQUENCE [LARGE SCALE GENOMIC DNA]</scope>
    <source>
        <strain evidence="5">cv. AL8/78</strain>
    </source>
</reference>
<comment type="similarity">
    <text evidence="1 2">Belongs to the peptidase S10 family.</text>
</comment>
<sequence>MFLESPVGVGFSYTNTSSDLGKLGDKITAADAYVFLLNWFKRFPQYKHHEFYIAGESYAGALRSTAVGEDLRWQQARAQGEPHQLQRPHDRECSDGRRDGPGGHGPVRVGPRRDLRPGVRRRQGPLRLRHGQHHRRVRPGAGRVLRRLPPHRHVQPLHARLHRRLLLLAARQEGRRPRRRPQDLLQISWVVHEACRLRSLHDPILRGLLQPAGCPGGAARERDQDRLQLDALQRRDRQVERRRPLHPPHHPQARRRRHQGLGFQRRH</sequence>
<feature type="compositionally biased region" description="Basic and acidic residues" evidence="3">
    <location>
        <begin position="87"/>
        <end position="101"/>
    </location>
</feature>
<feature type="region of interest" description="Disordered" evidence="3">
    <location>
        <begin position="75"/>
        <end position="142"/>
    </location>
</feature>
<evidence type="ECO:0000313" key="5">
    <source>
        <dbReference type="Proteomes" id="UP000015105"/>
    </source>
</evidence>
<dbReference type="PRINTS" id="PR00724">
    <property type="entry name" value="CRBOXYPTASEC"/>
</dbReference>
<reference evidence="4" key="4">
    <citation type="submission" date="2019-03" db="UniProtKB">
        <authorList>
            <consortium name="EnsemblPlants"/>
        </authorList>
    </citation>
    <scope>IDENTIFICATION</scope>
</reference>
<dbReference type="EC" id="3.4.16.-" evidence="2"/>
<dbReference type="GO" id="GO:0005773">
    <property type="term" value="C:vacuole"/>
    <property type="evidence" value="ECO:0007669"/>
    <property type="project" value="TreeGrafter"/>
</dbReference>
<dbReference type="GO" id="GO:0004185">
    <property type="term" value="F:serine-type carboxypeptidase activity"/>
    <property type="evidence" value="ECO:0007669"/>
    <property type="project" value="UniProtKB-UniRule"/>
</dbReference>
<dbReference type="PROSITE" id="PS00131">
    <property type="entry name" value="CARBOXYPEPT_SER_SER"/>
    <property type="match status" value="1"/>
</dbReference>
<name>A0A453P560_AEGTS</name>
<reference evidence="4" key="3">
    <citation type="journal article" date="2017" name="Nature">
        <title>Genome sequence of the progenitor of the wheat D genome Aegilops tauschii.</title>
        <authorList>
            <person name="Luo M.C."/>
            <person name="Gu Y.Q."/>
            <person name="Puiu D."/>
            <person name="Wang H."/>
            <person name="Twardziok S.O."/>
            <person name="Deal K.R."/>
            <person name="Huo N."/>
            <person name="Zhu T."/>
            <person name="Wang L."/>
            <person name="Wang Y."/>
            <person name="McGuire P.E."/>
            <person name="Liu S."/>
            <person name="Long H."/>
            <person name="Ramasamy R.K."/>
            <person name="Rodriguez J.C."/>
            <person name="Van S.L."/>
            <person name="Yuan L."/>
            <person name="Wang Z."/>
            <person name="Xia Z."/>
            <person name="Xiao L."/>
            <person name="Anderson O.D."/>
            <person name="Ouyang S."/>
            <person name="Liang Y."/>
            <person name="Zimin A.V."/>
            <person name="Pertea G."/>
            <person name="Qi P."/>
            <person name="Bennetzen J.L."/>
            <person name="Dai X."/>
            <person name="Dawson M.W."/>
            <person name="Muller H.G."/>
            <person name="Kugler K."/>
            <person name="Rivarola-Duarte L."/>
            <person name="Spannagl M."/>
            <person name="Mayer K.F.X."/>
            <person name="Lu F.H."/>
            <person name="Bevan M.W."/>
            <person name="Leroy P."/>
            <person name="Li P."/>
            <person name="You F.M."/>
            <person name="Sun Q."/>
            <person name="Liu Z."/>
            <person name="Lyons E."/>
            <person name="Wicker T."/>
            <person name="Salzberg S.L."/>
            <person name="Devos K.M."/>
            <person name="Dvorak J."/>
        </authorList>
    </citation>
    <scope>NUCLEOTIDE SEQUENCE [LARGE SCALE GENOMIC DNA]</scope>
    <source>
        <strain evidence="4">cv. AL8/78</strain>
    </source>
</reference>
<protein>
    <recommendedName>
        <fullName evidence="2">Carboxypeptidase</fullName>
        <ecNumber evidence="2">3.4.16.-</ecNumber>
    </recommendedName>
</protein>
<organism evidence="4 5">
    <name type="scientific">Aegilops tauschii subsp. strangulata</name>
    <name type="common">Goatgrass</name>
    <dbReference type="NCBI Taxonomy" id="200361"/>
    <lineage>
        <taxon>Eukaryota</taxon>
        <taxon>Viridiplantae</taxon>
        <taxon>Streptophyta</taxon>
        <taxon>Embryophyta</taxon>
        <taxon>Tracheophyta</taxon>
        <taxon>Spermatophyta</taxon>
        <taxon>Magnoliopsida</taxon>
        <taxon>Liliopsida</taxon>
        <taxon>Poales</taxon>
        <taxon>Poaceae</taxon>
        <taxon>BOP clade</taxon>
        <taxon>Pooideae</taxon>
        <taxon>Triticodae</taxon>
        <taxon>Triticeae</taxon>
        <taxon>Triticinae</taxon>
        <taxon>Aegilops</taxon>
    </lineage>
</organism>
<dbReference type="Proteomes" id="UP000015105">
    <property type="component" value="Chromosome 6D"/>
</dbReference>